<evidence type="ECO:0000256" key="3">
    <source>
        <dbReference type="ARBA" id="ARBA00023006"/>
    </source>
</evidence>
<keyword evidence="6" id="KW-1185">Reference proteome</keyword>
<dbReference type="Pfam" id="PF21032">
    <property type="entry name" value="PROPPIN"/>
    <property type="match status" value="1"/>
</dbReference>
<keyword evidence="2" id="KW-0677">Repeat</keyword>
<evidence type="ECO:0000256" key="4">
    <source>
        <dbReference type="ARBA" id="ARBA00025740"/>
    </source>
</evidence>
<dbReference type="EMBL" id="CAJFCW020000003">
    <property type="protein sequence ID" value="CAG9103497.1"/>
    <property type="molecule type" value="Genomic_DNA"/>
</dbReference>
<comment type="similarity">
    <text evidence="4">Belongs to the WD repeat PROPPIN family.</text>
</comment>
<reference evidence="5" key="1">
    <citation type="submission" date="2020-09" db="EMBL/GenBank/DDBJ databases">
        <authorList>
            <person name="Kikuchi T."/>
        </authorList>
    </citation>
    <scope>NUCLEOTIDE SEQUENCE</scope>
    <source>
        <strain evidence="5">SH1</strain>
    </source>
</reference>
<protein>
    <recommendedName>
        <fullName evidence="7">WD repeat domain phosphoinositide-interacting protein 2</fullName>
    </recommendedName>
</protein>
<evidence type="ECO:0000256" key="2">
    <source>
        <dbReference type="ARBA" id="ARBA00022737"/>
    </source>
</evidence>
<dbReference type="EMBL" id="CAJFDH010000003">
    <property type="protein sequence ID" value="CAD5215014.1"/>
    <property type="molecule type" value="Genomic_DNA"/>
</dbReference>
<organism evidence="5 6">
    <name type="scientific">Bursaphelenchus okinawaensis</name>
    <dbReference type="NCBI Taxonomy" id="465554"/>
    <lineage>
        <taxon>Eukaryota</taxon>
        <taxon>Metazoa</taxon>
        <taxon>Ecdysozoa</taxon>
        <taxon>Nematoda</taxon>
        <taxon>Chromadorea</taxon>
        <taxon>Rhabditida</taxon>
        <taxon>Tylenchina</taxon>
        <taxon>Tylenchomorpha</taxon>
        <taxon>Aphelenchoidea</taxon>
        <taxon>Aphelenchoididae</taxon>
        <taxon>Bursaphelenchus</taxon>
    </lineage>
</organism>
<dbReference type="PANTHER" id="PTHR11227">
    <property type="entry name" value="WD-REPEAT PROTEIN INTERACTING WITH PHOSPHOINOSIDES WIPI -RELATED"/>
    <property type="match status" value="1"/>
</dbReference>
<dbReference type="Proteomes" id="UP000614601">
    <property type="component" value="Unassembled WGS sequence"/>
</dbReference>
<dbReference type="GO" id="GO:0005737">
    <property type="term" value="C:cytoplasm"/>
    <property type="evidence" value="ECO:0007669"/>
    <property type="project" value="UniProtKB-ARBA"/>
</dbReference>
<evidence type="ECO:0008006" key="7">
    <source>
        <dbReference type="Google" id="ProtNLM"/>
    </source>
</evidence>
<dbReference type="InterPro" id="IPR015943">
    <property type="entry name" value="WD40/YVTN_repeat-like_dom_sf"/>
</dbReference>
<dbReference type="GO" id="GO:0006914">
    <property type="term" value="P:autophagy"/>
    <property type="evidence" value="ECO:0007669"/>
    <property type="project" value="UniProtKB-KW"/>
</dbReference>
<dbReference type="OrthoDB" id="1667587at2759"/>
<evidence type="ECO:0000256" key="1">
    <source>
        <dbReference type="ARBA" id="ARBA00022574"/>
    </source>
</evidence>
<sequence>MAQIKQIVFNSYQDCFAVATDLGIKVFNCKPLIELLNLKVELVGSVKCVAILGRSNVIAMVSGEPRPKFSGKTVMIYDALKEKFVAELTVGSPVLNLAISSTKLVVVQSQHIHVFNLENGFSIVRHEETGQNPFGLAALSPSPKNEYLVYPSLKPGSIQVVNLQFASQKRSSAPSTIFAHESAISKIAIDNQATKIATGSVKGTVIRIFDTQSKAKIFELRRGAHAVQLFCFRFSPSSSYLACCSDKGTIHVFPLSRQVDDKIKNTKKIIDHVMMKDERRSAFQFTMPHPEQIAECAFLSECTSPSKVDLMAVTQDGMYYQFQESSPKPQGFDMIFNLATDQDFWDVQ</sequence>
<dbReference type="SUPFAM" id="SSF50978">
    <property type="entry name" value="WD40 repeat-like"/>
    <property type="match status" value="1"/>
</dbReference>
<dbReference type="SMART" id="SM00320">
    <property type="entry name" value="WD40"/>
    <property type="match status" value="3"/>
</dbReference>
<name>A0A811KIR2_9BILA</name>
<keyword evidence="3" id="KW-0072">Autophagy</keyword>
<comment type="caution">
    <text evidence="5">The sequence shown here is derived from an EMBL/GenBank/DDBJ whole genome shotgun (WGS) entry which is preliminary data.</text>
</comment>
<accession>A0A811KIR2</accession>
<evidence type="ECO:0000313" key="5">
    <source>
        <dbReference type="EMBL" id="CAD5215014.1"/>
    </source>
</evidence>
<evidence type="ECO:0000313" key="6">
    <source>
        <dbReference type="Proteomes" id="UP000614601"/>
    </source>
</evidence>
<dbReference type="Proteomes" id="UP000783686">
    <property type="component" value="Unassembled WGS sequence"/>
</dbReference>
<dbReference type="Gene3D" id="2.130.10.10">
    <property type="entry name" value="YVTN repeat-like/Quinoprotein amine dehydrogenase"/>
    <property type="match status" value="1"/>
</dbReference>
<dbReference type="AlphaFoldDB" id="A0A811KIR2"/>
<dbReference type="InterPro" id="IPR001680">
    <property type="entry name" value="WD40_rpt"/>
</dbReference>
<dbReference type="InterPro" id="IPR036322">
    <property type="entry name" value="WD40_repeat_dom_sf"/>
</dbReference>
<proteinExistence type="inferred from homology"/>
<gene>
    <name evidence="5" type="ORF">BOKJ2_LOCUS5881</name>
</gene>
<keyword evidence="1" id="KW-0853">WD repeat</keyword>
<dbReference type="InterPro" id="IPR048720">
    <property type="entry name" value="PROPPIN"/>
</dbReference>